<reference evidence="1" key="1">
    <citation type="journal article" date="2021" name="Nat. Commun.">
        <title>Genetic determinants of endophytism in the Arabidopsis root mycobiome.</title>
        <authorList>
            <person name="Mesny F."/>
            <person name="Miyauchi S."/>
            <person name="Thiergart T."/>
            <person name="Pickel B."/>
            <person name="Atanasova L."/>
            <person name="Karlsson M."/>
            <person name="Huettel B."/>
            <person name="Barry K.W."/>
            <person name="Haridas S."/>
            <person name="Chen C."/>
            <person name="Bauer D."/>
            <person name="Andreopoulos W."/>
            <person name="Pangilinan J."/>
            <person name="LaButti K."/>
            <person name="Riley R."/>
            <person name="Lipzen A."/>
            <person name="Clum A."/>
            <person name="Drula E."/>
            <person name="Henrissat B."/>
            <person name="Kohler A."/>
            <person name="Grigoriev I.V."/>
            <person name="Martin F.M."/>
            <person name="Hacquard S."/>
        </authorList>
    </citation>
    <scope>NUCLEOTIDE SEQUENCE</scope>
    <source>
        <strain evidence="1">MPI-CAGE-AT-0021</strain>
    </source>
</reference>
<dbReference type="Proteomes" id="UP000717696">
    <property type="component" value="Unassembled WGS sequence"/>
</dbReference>
<dbReference type="EMBL" id="JAGMUU010000016">
    <property type="protein sequence ID" value="KAH7136842.1"/>
    <property type="molecule type" value="Genomic_DNA"/>
</dbReference>
<dbReference type="OrthoDB" id="1046782at2759"/>
<sequence>MSSNCGNFVSGIEILYDDDQPGGTINEIHGQSADINKGQGGSYVWLRIQRATRPSDMVSSFAIERGDVNSGRPDLAKGAGGDYRYLVETRGQGSERKINDVGLWRSDDKQEQPPAGWDGMTTDVNDGRGGDYLYVIWKTQRYTG</sequence>
<name>A0A9P9EGU2_9HYPO</name>
<dbReference type="AlphaFoldDB" id="A0A9P9EGU2"/>
<gene>
    <name evidence="1" type="ORF">B0J13DRAFT_560135</name>
</gene>
<organism evidence="1 2">
    <name type="scientific">Dactylonectria estremocensis</name>
    <dbReference type="NCBI Taxonomy" id="1079267"/>
    <lineage>
        <taxon>Eukaryota</taxon>
        <taxon>Fungi</taxon>
        <taxon>Dikarya</taxon>
        <taxon>Ascomycota</taxon>
        <taxon>Pezizomycotina</taxon>
        <taxon>Sordariomycetes</taxon>
        <taxon>Hypocreomycetidae</taxon>
        <taxon>Hypocreales</taxon>
        <taxon>Nectriaceae</taxon>
        <taxon>Dactylonectria</taxon>
    </lineage>
</organism>
<evidence type="ECO:0000313" key="2">
    <source>
        <dbReference type="Proteomes" id="UP000717696"/>
    </source>
</evidence>
<comment type="caution">
    <text evidence="1">The sequence shown here is derived from an EMBL/GenBank/DDBJ whole genome shotgun (WGS) entry which is preliminary data.</text>
</comment>
<evidence type="ECO:0000313" key="1">
    <source>
        <dbReference type="EMBL" id="KAH7136842.1"/>
    </source>
</evidence>
<accession>A0A9P9EGU2</accession>
<dbReference type="Gene3D" id="2.100.10.50">
    <property type="match status" value="1"/>
</dbReference>
<keyword evidence="2" id="KW-1185">Reference proteome</keyword>
<proteinExistence type="predicted"/>
<protein>
    <submittedName>
        <fullName evidence="1">Uncharacterized protein</fullName>
    </submittedName>
</protein>